<proteinExistence type="predicted"/>
<gene>
    <name evidence="1" type="ORF">Y10_12600</name>
</gene>
<reference evidence="1" key="1">
    <citation type="submission" date="2022-07" db="EMBL/GenBank/DDBJ databases">
        <title>Taxonomy of Novel Oxalotrophic and Methylotrophic Bacteria.</title>
        <authorList>
            <person name="Sahin N."/>
            <person name="Tani A."/>
        </authorList>
    </citation>
    <scope>NUCLEOTIDE SEQUENCE</scope>
    <source>
        <strain evidence="1">Y10</strain>
    </source>
</reference>
<dbReference type="EMBL" id="BRVO01000001">
    <property type="protein sequence ID" value="GLB48892.1"/>
    <property type="molecule type" value="Genomic_DNA"/>
</dbReference>
<dbReference type="RefSeq" id="WP_281764516.1">
    <property type="nucleotide sequence ID" value="NZ_BRVO01000001.1"/>
</dbReference>
<name>A0ABQ5MHP7_9FLAO</name>
<sequence length="80" mass="9009">MKIVIGDTNYDDYYSKVLSESSNYTITSTCGEETAITNKYFLKVVDESGAILCYDIMGLNDEVLSVRSMISGKIFVFNRQ</sequence>
<protein>
    <submittedName>
        <fullName evidence="1">Uncharacterized protein</fullName>
    </submittedName>
</protein>
<comment type="caution">
    <text evidence="1">The sequence shown here is derived from an EMBL/GenBank/DDBJ whole genome shotgun (WGS) entry which is preliminary data.</text>
</comment>
<accession>A0ABQ5MHP7</accession>
<dbReference type="Proteomes" id="UP001143543">
    <property type="component" value="Unassembled WGS sequence"/>
</dbReference>
<organism evidence="1 2">
    <name type="scientific">Neptunitalea lumnitzerae</name>
    <dbReference type="NCBI Taxonomy" id="2965509"/>
    <lineage>
        <taxon>Bacteria</taxon>
        <taxon>Pseudomonadati</taxon>
        <taxon>Bacteroidota</taxon>
        <taxon>Flavobacteriia</taxon>
        <taxon>Flavobacteriales</taxon>
        <taxon>Flavobacteriaceae</taxon>
        <taxon>Neptunitalea</taxon>
    </lineage>
</organism>
<evidence type="ECO:0000313" key="2">
    <source>
        <dbReference type="Proteomes" id="UP001143543"/>
    </source>
</evidence>
<keyword evidence="2" id="KW-1185">Reference proteome</keyword>
<evidence type="ECO:0000313" key="1">
    <source>
        <dbReference type="EMBL" id="GLB48892.1"/>
    </source>
</evidence>